<accession>A0ABX7LT84</accession>
<name>A0ABX7LT84_9CAUL</name>
<gene>
    <name evidence="1" type="ORF">JX001_06000</name>
</gene>
<evidence type="ECO:0000313" key="2">
    <source>
        <dbReference type="Proteomes" id="UP000662957"/>
    </source>
</evidence>
<dbReference type="InterPro" id="IPR017601">
    <property type="entry name" value="DGQHR-contain_dom"/>
</dbReference>
<dbReference type="EMBL" id="CP070968">
    <property type="protein sequence ID" value="QSF55349.1"/>
    <property type="molecule type" value="Genomic_DNA"/>
</dbReference>
<keyword evidence="2" id="KW-1185">Reference proteome</keyword>
<reference evidence="1 2" key="1">
    <citation type="submission" date="2021-02" db="EMBL/GenBank/DDBJ databases">
        <title>Brevundimonas sp. CS1 genome sequence.</title>
        <authorList>
            <person name="Lee K."/>
            <person name="Choi Y.-J."/>
            <person name="Son H.-R."/>
        </authorList>
    </citation>
    <scope>NUCLEOTIDE SEQUENCE [LARGE SCALE GENOMIC DNA]</scope>
    <source>
        <strain evidence="1 2">CS1</strain>
    </source>
</reference>
<dbReference type="NCBIfam" id="TIGR03187">
    <property type="entry name" value="DGQHR"/>
    <property type="match status" value="1"/>
</dbReference>
<dbReference type="RefSeq" id="WP_205682726.1">
    <property type="nucleotide sequence ID" value="NZ_CP070968.1"/>
</dbReference>
<evidence type="ECO:0000313" key="1">
    <source>
        <dbReference type="EMBL" id="QSF55349.1"/>
    </source>
</evidence>
<sequence>MKKTIKIKKVKAPPSAQDILKRDHFSRVRALFRLSGFKRIGSMMDKEFTFDGSTCDIDDVFYLENVIVFVEYTVSNDVSTHLKKKSVPFRKMVEKPTEFLVYLKEKFPAFVEAVSGIYDLDQCRVFILYASRHPVANETKAEVPSVKYLDYNVVRYLESVSRAVKHTARYEILEFLELPVTEFGSAVLDPASAAASVYDGSVLPESHSNYGAGFKVVSFYIDPDALLKRAYVLRRDGWRVGASLYQRMISSAKIEKVRRYLRSKKRVFINNVIATLPESTKIVDENGATTDTAKITKTKRARIQIPNEIGTIGIIDGQHRLFSYHEGGSGEAEIAVLRKRQNLLVTGIIFPNGMSEEEKMRFQANLFLEINSTQTAVKSDLTQAIEILLRPYSAVAIAKRVINRLNEGGGALGNQFEKYFYDQDKMKTTSIVSYALAHLVRIGGPDSLFNAWTSPSKQDLKEGSNDALLEDYVSYCSMEVAKFMSSVKSQVSPERWTTDRKTPGYFLTTTTINGCLSLFRRIVRNGKVADVASYNKSLKGLNEFVFADYKSSQYNKLGEALYNKYFA</sequence>
<protein>
    <submittedName>
        <fullName evidence="1">DGQHR domain-containing protein</fullName>
    </submittedName>
</protein>
<organism evidence="1 2">
    <name type="scientific">Brevundimonas fontaquae</name>
    <dbReference type="NCBI Taxonomy" id="2813778"/>
    <lineage>
        <taxon>Bacteria</taxon>
        <taxon>Pseudomonadati</taxon>
        <taxon>Pseudomonadota</taxon>
        <taxon>Alphaproteobacteria</taxon>
        <taxon>Caulobacterales</taxon>
        <taxon>Caulobacteraceae</taxon>
        <taxon>Brevundimonas</taxon>
    </lineage>
</organism>
<proteinExistence type="predicted"/>
<dbReference type="Proteomes" id="UP000662957">
    <property type="component" value="Chromosome"/>
</dbReference>